<dbReference type="GO" id="GO:0005634">
    <property type="term" value="C:nucleus"/>
    <property type="evidence" value="ECO:0000318"/>
    <property type="project" value="GO_Central"/>
</dbReference>
<evidence type="ECO:0000313" key="12">
    <source>
        <dbReference type="RefSeq" id="XP_010243382.1"/>
    </source>
</evidence>
<dbReference type="SUPFAM" id="SSF53335">
    <property type="entry name" value="S-adenosyl-L-methionine-dependent methyltransferases"/>
    <property type="match status" value="1"/>
</dbReference>
<dbReference type="EC" id="2.1.1.37" evidence="2"/>
<dbReference type="SMART" id="SM00298">
    <property type="entry name" value="CHROMO"/>
    <property type="match status" value="1"/>
</dbReference>
<proteinExistence type="inferred from homology"/>
<evidence type="ECO:0000313" key="11">
    <source>
        <dbReference type="Proteomes" id="UP000189703"/>
    </source>
</evidence>
<feature type="compositionally biased region" description="Basic and acidic residues" evidence="10">
    <location>
        <begin position="43"/>
        <end position="54"/>
    </location>
</feature>
<dbReference type="SMART" id="SM00439">
    <property type="entry name" value="BAH"/>
    <property type="match status" value="1"/>
</dbReference>
<evidence type="ECO:0000256" key="4">
    <source>
        <dbReference type="ARBA" id="ARBA00022679"/>
    </source>
</evidence>
<dbReference type="InterPro" id="IPR023780">
    <property type="entry name" value="Chromo_domain"/>
</dbReference>
<keyword evidence="11" id="KW-1185">Reference proteome</keyword>
<dbReference type="PANTHER" id="PTHR10629:SF50">
    <property type="entry name" value="DNA (CYTOSINE-5)-METHYLTRANSFERASE CMT3"/>
    <property type="match status" value="1"/>
</dbReference>
<keyword evidence="7" id="KW-0539">Nucleus</keyword>
<dbReference type="InterPro" id="IPR001025">
    <property type="entry name" value="BAH_dom"/>
</dbReference>
<dbReference type="GO" id="GO:0003677">
    <property type="term" value="F:DNA binding"/>
    <property type="evidence" value="ECO:0000318"/>
    <property type="project" value="GO_Central"/>
</dbReference>
<dbReference type="RefSeq" id="XP_010243382.1">
    <property type="nucleotide sequence ID" value="XM_010245080.2"/>
</dbReference>
<dbReference type="GO" id="GO:0003682">
    <property type="term" value="F:chromatin binding"/>
    <property type="evidence" value="ECO:0007669"/>
    <property type="project" value="InterPro"/>
</dbReference>
<evidence type="ECO:0000256" key="3">
    <source>
        <dbReference type="ARBA" id="ARBA00022603"/>
    </source>
</evidence>
<dbReference type="InterPro" id="IPR016197">
    <property type="entry name" value="Chromo-like_dom_sf"/>
</dbReference>
<reference evidence="12" key="1">
    <citation type="submission" date="2025-08" db="UniProtKB">
        <authorList>
            <consortium name="RefSeq"/>
        </authorList>
    </citation>
    <scope>IDENTIFICATION</scope>
</reference>
<evidence type="ECO:0000256" key="1">
    <source>
        <dbReference type="ARBA" id="ARBA00004123"/>
    </source>
</evidence>
<dbReference type="OMA" id="VEARCHY"/>
<keyword evidence="5 9" id="KW-0949">S-adenosyl-L-methionine</keyword>
<dbReference type="InterPro" id="IPR023779">
    <property type="entry name" value="Chromodomain_CS"/>
</dbReference>
<evidence type="ECO:0000256" key="2">
    <source>
        <dbReference type="ARBA" id="ARBA00011975"/>
    </source>
</evidence>
<dbReference type="OrthoDB" id="5376140at2759"/>
<dbReference type="PRINTS" id="PR00105">
    <property type="entry name" value="C5METTRFRASE"/>
</dbReference>
<dbReference type="FunCoup" id="A0A1U7YSX9">
    <property type="interactions" value="924"/>
</dbReference>
<comment type="subcellular location">
    <subcellularLocation>
        <location evidence="1">Nucleus</location>
    </subcellularLocation>
</comment>
<dbReference type="FunFam" id="2.30.30.490:FF:000011">
    <property type="entry name" value="DNA (cytosine-5)-methyltransferase 1"/>
    <property type="match status" value="1"/>
</dbReference>
<evidence type="ECO:0000256" key="6">
    <source>
        <dbReference type="ARBA" id="ARBA00023125"/>
    </source>
</evidence>
<evidence type="ECO:0000256" key="5">
    <source>
        <dbReference type="ARBA" id="ARBA00022691"/>
    </source>
</evidence>
<dbReference type="AlphaFoldDB" id="A0A1U7YSX9"/>
<dbReference type="CDD" id="cd18635">
    <property type="entry name" value="CD_CMT3_like"/>
    <property type="match status" value="1"/>
</dbReference>
<dbReference type="Pfam" id="PF00385">
    <property type="entry name" value="Chromo"/>
    <property type="match status" value="1"/>
</dbReference>
<dbReference type="KEGG" id="nnu:104587462"/>
<sequence>MGKRKTKEEATQASASTASSRKKEKKTAEPLESRLYGEPVPAEEARERWLERYDKKQKKSKNARGSGGNKKEDTDEEVLLARCHYRQAEVDGCIFNLNDDAYVKGEEGKPNYIGRIVELFETTDGEPYFTAQWFFKAEDTVIGKDHSSLIDSRRVFLSNMRDDNPLDCIVSKIQIAQVSPNMDLVAKQRTIPSSCDLYYDMSYSPTYSTFANLSIESTRAGSETSSTISSEVSFDGAEGECKPVSEKSSSISLPTKPEIALLDLYSGCGAMSTGLCLGAAISGINLVTRWAVDLNQYACESLRLNHPETVVRNETAENFLALLKKWEQLCRKFSLLKADEDVENLEEKEEEEEEEEDDDDDDEGDEKDDEFSEEVFEVEKILGICFGDPNESQKKGLYFKVRWKGYGPSEDTWEPFGGLGDCKERLCEFVEDGYRSKILPLPGDVDVICGGPPCQGISGFNRFRNVEAPLDDPKNHQMVVFMDIVEYLKPKFVLMENVVDILKFAQGFLGRYAIGRLVAMNYQARLGLLAAGCYGLPQFRMRVFLWGARPTEKLPQYPLPTHEVVVRGGIPNEFERNTVAFDEDQPCKLEKALLLGDAISDLPSVTNFESRDEMPYSKAPKTDFQKYIRLSRNELGVFASRCQSSQKAMLFDHCPLQLNEDDYQRVCRIPKKKGANFRDLPGVLVRPDNVVEWDKSVERVFLPSGKPLVPDYAMSFVRGTSTKPFGRLWWDETVPTVVTRAEPHNQIILHPEQDRVLTIRENARLQGFLDFYKLCGPVKERYIQVGNAVAVPVARALGYALGLAYRGICDEEPLLVLPQKFPNSLKRVPSESIEDDVNS</sequence>
<comment type="catalytic activity">
    <reaction evidence="8">
        <text>a 2'-deoxycytidine in DNA + S-adenosyl-L-methionine = a 5-methyl-2'-deoxycytidine in DNA + S-adenosyl-L-homocysteine + H(+)</text>
        <dbReference type="Rhea" id="RHEA:13681"/>
        <dbReference type="Rhea" id="RHEA-COMP:11369"/>
        <dbReference type="Rhea" id="RHEA-COMP:11370"/>
        <dbReference type="ChEBI" id="CHEBI:15378"/>
        <dbReference type="ChEBI" id="CHEBI:57856"/>
        <dbReference type="ChEBI" id="CHEBI:59789"/>
        <dbReference type="ChEBI" id="CHEBI:85452"/>
        <dbReference type="ChEBI" id="CHEBI:85454"/>
        <dbReference type="EC" id="2.1.1.37"/>
    </reaction>
</comment>
<evidence type="ECO:0000256" key="7">
    <source>
        <dbReference type="ARBA" id="ARBA00023242"/>
    </source>
</evidence>
<keyword evidence="6" id="KW-0238">DNA-binding</keyword>
<keyword evidence="4 9" id="KW-0808">Transferase</keyword>
<organism evidence="11 12">
    <name type="scientific">Nelumbo nucifera</name>
    <name type="common">Sacred lotus</name>
    <dbReference type="NCBI Taxonomy" id="4432"/>
    <lineage>
        <taxon>Eukaryota</taxon>
        <taxon>Viridiplantae</taxon>
        <taxon>Streptophyta</taxon>
        <taxon>Embryophyta</taxon>
        <taxon>Tracheophyta</taxon>
        <taxon>Spermatophyta</taxon>
        <taxon>Magnoliopsida</taxon>
        <taxon>Proteales</taxon>
        <taxon>Nelumbonaceae</taxon>
        <taxon>Nelumbo</taxon>
    </lineage>
</organism>
<feature type="active site" evidence="9">
    <location>
        <position position="454"/>
    </location>
</feature>
<evidence type="ECO:0000256" key="8">
    <source>
        <dbReference type="ARBA" id="ARBA00047422"/>
    </source>
</evidence>
<protein>
    <recommendedName>
        <fullName evidence="2">DNA (cytosine-5-)-methyltransferase</fullName>
        <ecNumber evidence="2">2.1.1.37</ecNumber>
    </recommendedName>
</protein>
<feature type="region of interest" description="Disordered" evidence="10">
    <location>
        <begin position="1"/>
        <end position="73"/>
    </location>
</feature>
<dbReference type="InterPro" id="IPR000953">
    <property type="entry name" value="Chromo/chromo_shadow_dom"/>
</dbReference>
<dbReference type="PROSITE" id="PS51679">
    <property type="entry name" value="SAM_MT_C5"/>
    <property type="match status" value="1"/>
</dbReference>
<dbReference type="Gene3D" id="3.40.50.150">
    <property type="entry name" value="Vaccinia Virus protein VP39"/>
    <property type="match status" value="2"/>
</dbReference>
<dbReference type="GeneID" id="104587462"/>
<dbReference type="InterPro" id="IPR029063">
    <property type="entry name" value="SAM-dependent_MTases_sf"/>
</dbReference>
<dbReference type="SUPFAM" id="SSF54160">
    <property type="entry name" value="Chromo domain-like"/>
    <property type="match status" value="1"/>
</dbReference>
<dbReference type="Proteomes" id="UP000189703">
    <property type="component" value="Unplaced"/>
</dbReference>
<dbReference type="STRING" id="4432.A0A1U7YSX9"/>
<dbReference type="PROSITE" id="PS00598">
    <property type="entry name" value="CHROMO_1"/>
    <property type="match status" value="1"/>
</dbReference>
<name>A0A1U7YSX9_NELNU</name>
<dbReference type="GO" id="GO:0044027">
    <property type="term" value="P:negative regulation of gene expression via chromosomal CpG island methylation"/>
    <property type="evidence" value="ECO:0000318"/>
    <property type="project" value="GO_Central"/>
</dbReference>
<dbReference type="GO" id="GO:0003886">
    <property type="term" value="F:DNA (cytosine-5-)-methyltransferase activity"/>
    <property type="evidence" value="ECO:0000318"/>
    <property type="project" value="GO_Central"/>
</dbReference>
<feature type="compositionally biased region" description="Basic and acidic residues" evidence="10">
    <location>
        <begin position="1"/>
        <end position="10"/>
    </location>
</feature>
<gene>
    <name evidence="12" type="primary">LOC104587462</name>
</gene>
<dbReference type="PROSITE" id="PS50013">
    <property type="entry name" value="CHROMO_2"/>
    <property type="match status" value="1"/>
</dbReference>
<dbReference type="FunFam" id="3.90.120.10:FF:000003">
    <property type="entry name" value="DNA (cytosine-5)-methyltransferase 1"/>
    <property type="match status" value="1"/>
</dbReference>
<dbReference type="Gene3D" id="3.90.120.10">
    <property type="entry name" value="DNA Methylase, subunit A, domain 2"/>
    <property type="match status" value="1"/>
</dbReference>
<dbReference type="InterPro" id="IPR050390">
    <property type="entry name" value="C5-Methyltransferase"/>
</dbReference>
<dbReference type="Pfam" id="PF00145">
    <property type="entry name" value="DNA_methylase"/>
    <property type="match status" value="1"/>
</dbReference>
<comment type="similarity">
    <text evidence="9">Belongs to the class I-like SAM-binding methyltransferase superfamily. C5-methyltransferase family.</text>
</comment>
<dbReference type="PROSITE" id="PS51038">
    <property type="entry name" value="BAH"/>
    <property type="match status" value="1"/>
</dbReference>
<dbReference type="GO" id="GO:0032259">
    <property type="term" value="P:methylation"/>
    <property type="evidence" value="ECO:0007669"/>
    <property type="project" value="UniProtKB-KW"/>
</dbReference>
<dbReference type="Pfam" id="PF01426">
    <property type="entry name" value="BAH"/>
    <property type="match status" value="1"/>
</dbReference>
<accession>A0A1U7YSX9</accession>
<dbReference type="InterPro" id="IPR018117">
    <property type="entry name" value="C5_DNA_meth_AS"/>
</dbReference>
<dbReference type="PANTHER" id="PTHR10629">
    <property type="entry name" value="CYTOSINE-SPECIFIC METHYLTRANSFERASE"/>
    <property type="match status" value="1"/>
</dbReference>
<keyword evidence="3 9" id="KW-0489">Methyltransferase</keyword>
<dbReference type="PROSITE" id="PS00094">
    <property type="entry name" value="C5_MTASE_1"/>
    <property type="match status" value="1"/>
</dbReference>
<dbReference type="InterPro" id="IPR043151">
    <property type="entry name" value="BAH_sf"/>
</dbReference>
<dbReference type="eggNOG" id="ENOG502QW29">
    <property type="taxonomic scope" value="Eukaryota"/>
</dbReference>
<dbReference type="InterPro" id="IPR001525">
    <property type="entry name" value="C5_MeTfrase"/>
</dbReference>
<evidence type="ECO:0000256" key="10">
    <source>
        <dbReference type="SAM" id="MobiDB-lite"/>
    </source>
</evidence>
<feature type="region of interest" description="Disordered" evidence="10">
    <location>
        <begin position="342"/>
        <end position="370"/>
    </location>
</feature>
<evidence type="ECO:0000256" key="9">
    <source>
        <dbReference type="PROSITE-ProRule" id="PRU01016"/>
    </source>
</evidence>
<dbReference type="Gene3D" id="2.30.30.490">
    <property type="match status" value="1"/>
</dbReference>